<keyword evidence="6" id="KW-0482">Metalloprotease</keyword>
<dbReference type="Proteomes" id="UP001501207">
    <property type="component" value="Unassembled WGS sequence"/>
</dbReference>
<evidence type="ECO:0000256" key="4">
    <source>
        <dbReference type="ARBA" id="ARBA00022801"/>
    </source>
</evidence>
<dbReference type="Gene3D" id="2.70.70.10">
    <property type="entry name" value="Glucose Permease (Domain IIA)"/>
    <property type="match status" value="1"/>
</dbReference>
<feature type="compositionally biased region" description="Acidic residues" evidence="7">
    <location>
        <begin position="416"/>
        <end position="427"/>
    </location>
</feature>
<keyword evidence="4" id="KW-0378">Hydrolase</keyword>
<protein>
    <submittedName>
        <fullName evidence="9">Peptidoglycan DD-metalloendopeptidase family protein</fullName>
    </submittedName>
</protein>
<gene>
    <name evidence="9" type="ORF">GCM10023143_33130</name>
</gene>
<keyword evidence="3" id="KW-0479">Metal-binding</keyword>
<proteinExistence type="predicted"/>
<sequence>MRLQNKKLIWIPAAIGITLIAGTLVLAFSHTPRPVKTTPPPVKAPVAVKKTLFGLPADSFRITEGTIQRNELLSGILERYGLDRSTIYNLSRKSRPVFDIRKMKAGSRYLVFSSKDSSAKTAYFVYQANPVDYVLYDLRDSIRITTGKRPVTTRVRSVGGAISGGSMYSSLERLNGNPLLVPQLVNIFAWAIDFYHLQEGDWFKIVYEENYVPDGPAGLGNIRSAVFSHDGEKFYAFYFQPDPGKPGAYYNEQAKSLRQAFLKAPLKYSRITSHYTKRRFHPVQHRWKAHLGTDYAAPTGTPIMSTGDGTVIASTYSRFNGNYVKIRHNSTYTTQYLHMSRRAVHAGQRVKQGQVIGYVGSTGLATGPHVCYRFWKNGQQVDALKQHFTPTEPVAAADLPRFDSLMRLQKGKLEDMPLDTAEEEPEEVLASAL</sequence>
<organism evidence="9 10">
    <name type="scientific">Compostibacter hankyongensis</name>
    <dbReference type="NCBI Taxonomy" id="1007089"/>
    <lineage>
        <taxon>Bacteria</taxon>
        <taxon>Pseudomonadati</taxon>
        <taxon>Bacteroidota</taxon>
        <taxon>Chitinophagia</taxon>
        <taxon>Chitinophagales</taxon>
        <taxon>Chitinophagaceae</taxon>
        <taxon>Compostibacter</taxon>
    </lineage>
</organism>
<keyword evidence="2" id="KW-0645">Protease</keyword>
<dbReference type="InterPro" id="IPR016047">
    <property type="entry name" value="M23ase_b-sheet_dom"/>
</dbReference>
<dbReference type="SUPFAM" id="SSF51261">
    <property type="entry name" value="Duplicated hybrid motif"/>
    <property type="match status" value="1"/>
</dbReference>
<dbReference type="PANTHER" id="PTHR21666">
    <property type="entry name" value="PEPTIDASE-RELATED"/>
    <property type="match status" value="1"/>
</dbReference>
<dbReference type="Pfam" id="PF01551">
    <property type="entry name" value="Peptidase_M23"/>
    <property type="match status" value="1"/>
</dbReference>
<evidence type="ECO:0000256" key="3">
    <source>
        <dbReference type="ARBA" id="ARBA00022723"/>
    </source>
</evidence>
<reference evidence="10" key="1">
    <citation type="journal article" date="2019" name="Int. J. Syst. Evol. Microbiol.">
        <title>The Global Catalogue of Microorganisms (GCM) 10K type strain sequencing project: providing services to taxonomists for standard genome sequencing and annotation.</title>
        <authorList>
            <consortium name="The Broad Institute Genomics Platform"/>
            <consortium name="The Broad Institute Genome Sequencing Center for Infectious Disease"/>
            <person name="Wu L."/>
            <person name="Ma J."/>
        </authorList>
    </citation>
    <scope>NUCLEOTIDE SEQUENCE [LARGE SCALE GENOMIC DNA]</scope>
    <source>
        <strain evidence="10">JCM 17664</strain>
    </source>
</reference>
<evidence type="ECO:0000313" key="9">
    <source>
        <dbReference type="EMBL" id="GAA4319583.1"/>
    </source>
</evidence>
<comment type="cofactor">
    <cofactor evidence="1">
        <name>Zn(2+)</name>
        <dbReference type="ChEBI" id="CHEBI:29105"/>
    </cofactor>
</comment>
<feature type="domain" description="M23ase beta-sheet core" evidence="8">
    <location>
        <begin position="289"/>
        <end position="382"/>
    </location>
</feature>
<evidence type="ECO:0000256" key="1">
    <source>
        <dbReference type="ARBA" id="ARBA00001947"/>
    </source>
</evidence>
<dbReference type="RefSeq" id="WP_344981460.1">
    <property type="nucleotide sequence ID" value="NZ_BAABFN010000022.1"/>
</dbReference>
<dbReference type="InterPro" id="IPR050570">
    <property type="entry name" value="Cell_wall_metabolism_enzyme"/>
</dbReference>
<evidence type="ECO:0000256" key="5">
    <source>
        <dbReference type="ARBA" id="ARBA00022833"/>
    </source>
</evidence>
<dbReference type="InterPro" id="IPR011055">
    <property type="entry name" value="Dup_hybrid_motif"/>
</dbReference>
<evidence type="ECO:0000259" key="8">
    <source>
        <dbReference type="Pfam" id="PF01551"/>
    </source>
</evidence>
<keyword evidence="5" id="KW-0862">Zinc</keyword>
<keyword evidence="10" id="KW-1185">Reference proteome</keyword>
<evidence type="ECO:0000256" key="7">
    <source>
        <dbReference type="SAM" id="MobiDB-lite"/>
    </source>
</evidence>
<dbReference type="CDD" id="cd12797">
    <property type="entry name" value="M23_peptidase"/>
    <property type="match status" value="1"/>
</dbReference>
<name>A0ABP8G991_9BACT</name>
<feature type="region of interest" description="Disordered" evidence="7">
    <location>
        <begin position="414"/>
        <end position="433"/>
    </location>
</feature>
<comment type="caution">
    <text evidence="9">The sequence shown here is derived from an EMBL/GenBank/DDBJ whole genome shotgun (WGS) entry which is preliminary data.</text>
</comment>
<evidence type="ECO:0000256" key="2">
    <source>
        <dbReference type="ARBA" id="ARBA00022670"/>
    </source>
</evidence>
<dbReference type="EMBL" id="BAABFN010000022">
    <property type="protein sequence ID" value="GAA4319583.1"/>
    <property type="molecule type" value="Genomic_DNA"/>
</dbReference>
<dbReference type="PANTHER" id="PTHR21666:SF288">
    <property type="entry name" value="CELL DIVISION PROTEIN YTFB"/>
    <property type="match status" value="1"/>
</dbReference>
<dbReference type="Gene3D" id="3.10.450.350">
    <property type="match status" value="1"/>
</dbReference>
<evidence type="ECO:0000256" key="6">
    <source>
        <dbReference type="ARBA" id="ARBA00023049"/>
    </source>
</evidence>
<accession>A0ABP8G991</accession>
<evidence type="ECO:0000313" key="10">
    <source>
        <dbReference type="Proteomes" id="UP001501207"/>
    </source>
</evidence>